<dbReference type="EMBL" id="VAFL01000001">
    <property type="protein sequence ID" value="TKW68430.1"/>
    <property type="molecule type" value="Genomic_DNA"/>
</dbReference>
<evidence type="ECO:0008006" key="3">
    <source>
        <dbReference type="Google" id="ProtNLM"/>
    </source>
</evidence>
<comment type="caution">
    <text evidence="1">The sequence shown here is derived from an EMBL/GenBank/DDBJ whole genome shotgun (WGS) entry which is preliminary data.</text>
</comment>
<evidence type="ECO:0000313" key="2">
    <source>
        <dbReference type="Proteomes" id="UP000315344"/>
    </source>
</evidence>
<proteinExistence type="predicted"/>
<dbReference type="Proteomes" id="UP000315344">
    <property type="component" value="Unassembled WGS sequence"/>
</dbReference>
<accession>A0A533IE77</accession>
<organism evidence="1 2">
    <name type="scientific">Paracoccus denitrificans</name>
    <dbReference type="NCBI Taxonomy" id="266"/>
    <lineage>
        <taxon>Bacteria</taxon>
        <taxon>Pseudomonadati</taxon>
        <taxon>Pseudomonadota</taxon>
        <taxon>Alphaproteobacteria</taxon>
        <taxon>Rhodobacterales</taxon>
        <taxon>Paracoccaceae</taxon>
        <taxon>Paracoccus</taxon>
    </lineage>
</organism>
<name>A0A533IE77_PARDE</name>
<reference evidence="1 2" key="1">
    <citation type="journal article" date="2017" name="Nat. Commun.">
        <title>In situ click chemistry generation of cyclooxygenase-2 inhibitors.</title>
        <authorList>
            <person name="Bhardwaj A."/>
            <person name="Kaur J."/>
            <person name="Wuest M."/>
            <person name="Wuest F."/>
        </authorList>
    </citation>
    <scope>NUCLEOTIDE SEQUENCE [LARGE SCALE GENOMIC DNA]</scope>
    <source>
        <strain evidence="1">S2_012_000_R3_94</strain>
    </source>
</reference>
<evidence type="ECO:0000313" key="1">
    <source>
        <dbReference type="EMBL" id="TKW68430.1"/>
    </source>
</evidence>
<protein>
    <recommendedName>
        <fullName evidence="3">AlgX/AlgJ SGNH hydrolase-like domain-containing protein</fullName>
    </recommendedName>
</protein>
<sequence length="310" mass="35010">MNPSLPTQDVSIASNGGLVLTGGRHRVRELFAGESPPPKASVKTFWENHLARTTWCNDRSIKYLFTIFPDKIVPYSSLLLDDAIASIYLRYYRSTASTYPLPLYLDVSADDYMKTDTHLSTAGVISSIEQIVLRLGGQLRDFREDVLSRSVVRSNFAGDLGLKFSPQIDEEAIIIRPSAGLRYETNGMTSGNDGTIDIVYNENAKSVKTVLMFGDSFFRQLMKELSYFYSRVICIRSRYFHYESVEAFMPDIILAGCAERYFSRVPSDDERPHFLSYPLELGRAISPSEGFAELWKESLNRKHLSIATSS</sequence>
<dbReference type="AlphaFoldDB" id="A0A533IE77"/>
<gene>
    <name evidence="1" type="ORF">DI616_00010</name>
</gene>